<dbReference type="EMBL" id="KN123395">
    <property type="protein sequence ID" value="KFO25154.1"/>
    <property type="molecule type" value="Genomic_DNA"/>
</dbReference>
<proteinExistence type="predicted"/>
<accession>A0A091CZB2</accession>
<sequence>MVLEVAGEGPEIVAFQQEWLPDDVILMQKEKVMMTMYRKMQDASMGVIVLGKKTARGVTQAKKQGLACCKKCEALRWEKDTCGWSREECEASAEGRNISEADELPPECPWD</sequence>
<protein>
    <submittedName>
        <fullName evidence="2">Uncharacterized protein</fullName>
    </submittedName>
</protein>
<gene>
    <name evidence="2" type="ORF">H920_13436</name>
</gene>
<organism evidence="2 3">
    <name type="scientific">Fukomys damarensis</name>
    <name type="common">Damaraland mole rat</name>
    <name type="synonym">Cryptomys damarensis</name>
    <dbReference type="NCBI Taxonomy" id="885580"/>
    <lineage>
        <taxon>Eukaryota</taxon>
        <taxon>Metazoa</taxon>
        <taxon>Chordata</taxon>
        <taxon>Craniata</taxon>
        <taxon>Vertebrata</taxon>
        <taxon>Euteleostomi</taxon>
        <taxon>Mammalia</taxon>
        <taxon>Eutheria</taxon>
        <taxon>Euarchontoglires</taxon>
        <taxon>Glires</taxon>
        <taxon>Rodentia</taxon>
        <taxon>Hystricomorpha</taxon>
        <taxon>Bathyergidae</taxon>
        <taxon>Fukomys</taxon>
    </lineage>
</organism>
<dbReference type="AlphaFoldDB" id="A0A091CZB2"/>
<keyword evidence="3" id="KW-1185">Reference proteome</keyword>
<evidence type="ECO:0000313" key="3">
    <source>
        <dbReference type="Proteomes" id="UP000028990"/>
    </source>
</evidence>
<reference evidence="2 3" key="1">
    <citation type="submission" date="2013-11" db="EMBL/GenBank/DDBJ databases">
        <title>The Damaraland mole rat (Fukomys damarensis) genome and evolution of African mole rats.</title>
        <authorList>
            <person name="Gladyshev V.N."/>
            <person name="Fang X."/>
        </authorList>
    </citation>
    <scope>NUCLEOTIDE SEQUENCE [LARGE SCALE GENOMIC DNA]</scope>
    <source>
        <tissue evidence="2">Liver</tissue>
    </source>
</reference>
<evidence type="ECO:0000256" key="1">
    <source>
        <dbReference type="SAM" id="MobiDB-lite"/>
    </source>
</evidence>
<name>A0A091CZB2_FUKDA</name>
<evidence type="ECO:0000313" key="2">
    <source>
        <dbReference type="EMBL" id="KFO25154.1"/>
    </source>
</evidence>
<feature type="compositionally biased region" description="Acidic residues" evidence="1">
    <location>
        <begin position="100"/>
        <end position="111"/>
    </location>
</feature>
<feature type="region of interest" description="Disordered" evidence="1">
    <location>
        <begin position="90"/>
        <end position="111"/>
    </location>
</feature>
<dbReference type="Proteomes" id="UP000028990">
    <property type="component" value="Unassembled WGS sequence"/>
</dbReference>